<dbReference type="OrthoDB" id="920340at2"/>
<comment type="caution">
    <text evidence="2">The sequence shown here is derived from an EMBL/GenBank/DDBJ whole genome shotgun (WGS) entry which is preliminary data.</text>
</comment>
<dbReference type="RefSeq" id="WP_039480991.1">
    <property type="nucleotide sequence ID" value="NZ_JSYN01000032.1"/>
</dbReference>
<evidence type="ECO:0000256" key="1">
    <source>
        <dbReference type="SAM" id="SignalP"/>
    </source>
</evidence>
<evidence type="ECO:0000313" key="3">
    <source>
        <dbReference type="Proteomes" id="UP000031246"/>
    </source>
</evidence>
<proteinExistence type="predicted"/>
<dbReference type="EMBL" id="JSYN01000032">
    <property type="protein sequence ID" value="KIA91233.1"/>
    <property type="molecule type" value="Genomic_DNA"/>
</dbReference>
<accession>A0A0C1FHI4</accession>
<protein>
    <recommendedName>
        <fullName evidence="4">Haem-binding uptake Tiki superfamily ChaN domain-containing protein</fullName>
    </recommendedName>
</protein>
<evidence type="ECO:0000313" key="2">
    <source>
        <dbReference type="EMBL" id="KIA91233.1"/>
    </source>
</evidence>
<keyword evidence="3" id="KW-1185">Reference proteome</keyword>
<dbReference type="Pfam" id="PF18950">
    <property type="entry name" value="DUF5694"/>
    <property type="match status" value="1"/>
</dbReference>
<feature type="signal peptide" evidence="1">
    <location>
        <begin position="1"/>
        <end position="23"/>
    </location>
</feature>
<reference evidence="2 3" key="1">
    <citation type="submission" date="2014-10" db="EMBL/GenBank/DDBJ databases">
        <title>Pedobacter Kyungheensis.</title>
        <authorList>
            <person name="Anderson B.M."/>
            <person name="Newman J.D."/>
        </authorList>
    </citation>
    <scope>NUCLEOTIDE SEQUENCE [LARGE SCALE GENOMIC DNA]</scope>
    <source>
        <strain evidence="2 3">KACC 16221</strain>
    </source>
</reference>
<evidence type="ECO:0008006" key="4">
    <source>
        <dbReference type="Google" id="ProtNLM"/>
    </source>
</evidence>
<name>A0A0C1FHI4_9SPHI</name>
<dbReference type="Proteomes" id="UP000031246">
    <property type="component" value="Unassembled WGS sequence"/>
</dbReference>
<dbReference type="InterPro" id="IPR043749">
    <property type="entry name" value="DUF5694"/>
</dbReference>
<dbReference type="AlphaFoldDB" id="A0A0C1FHI4"/>
<feature type="chain" id="PRO_5002131440" description="Haem-binding uptake Tiki superfamily ChaN domain-containing protein" evidence="1">
    <location>
        <begin position="24"/>
        <end position="358"/>
    </location>
</feature>
<organism evidence="2 3">
    <name type="scientific">Pedobacter kyungheensis</name>
    <dbReference type="NCBI Taxonomy" id="1069985"/>
    <lineage>
        <taxon>Bacteria</taxon>
        <taxon>Pseudomonadati</taxon>
        <taxon>Bacteroidota</taxon>
        <taxon>Sphingobacteriia</taxon>
        <taxon>Sphingobacteriales</taxon>
        <taxon>Sphingobacteriaceae</taxon>
        <taxon>Pedobacter</taxon>
    </lineage>
</organism>
<keyword evidence="1" id="KW-0732">Signal</keyword>
<gene>
    <name evidence="2" type="ORF">OC25_22460</name>
</gene>
<sequence>MKTITKLSLALLLLIGISVKSNAQNQIEIVIVGSAHDNSKSTQNFQLIIDKLKNFNPDMVFGEYLPQSDFAKLEADNWARKVFDKGHNYIEKRNPENVKNLSAQIKKDKKALASFPYYHQTRMNLAVNYAKNWDRGNADYQIFVLENYMKKSFGEEEQVAYNKIFGGTDSLKKFGFYRAGSEYVKIYFPLIYQLKQEQIYNMDCQTYDKPWSVAWAKTDSLSQILIKKAKADSSSAEAATMKAIEAYSSYTPEEEKAFNADAYAGMNTAKYGVLDEAWNFYGGPHFYGYAGFPTESVKAMIAQWTLRNEGMCKNIIEQARAKKARRVVVGVGASHRKWMEEILAKNPDVKIVNYNDLH</sequence>